<gene>
    <name evidence="1" type="ORF">HNR08_003455</name>
</gene>
<evidence type="ECO:0000313" key="2">
    <source>
        <dbReference type="Proteomes" id="UP000564629"/>
    </source>
</evidence>
<dbReference type="AlphaFoldDB" id="A0A7W8SH66"/>
<dbReference type="Proteomes" id="UP000564629">
    <property type="component" value="Unassembled WGS sequence"/>
</dbReference>
<comment type="caution">
    <text evidence="1">The sequence shown here is derived from an EMBL/GenBank/DDBJ whole genome shotgun (WGS) entry which is preliminary data.</text>
</comment>
<sequence length="42" mass="4775">MAVQPEGVGLGRRCHQHACVVLTPTEQEHLEYYAREHASLEE</sequence>
<proteinExistence type="predicted"/>
<protein>
    <submittedName>
        <fullName evidence="1">Uncharacterized protein</fullName>
    </submittedName>
</protein>
<accession>A0A7W8SH66</accession>
<evidence type="ECO:0000313" key="1">
    <source>
        <dbReference type="EMBL" id="MBB5474719.1"/>
    </source>
</evidence>
<name>A0A7W8SH66_9CELL</name>
<dbReference type="EMBL" id="JACHDN010000001">
    <property type="protein sequence ID" value="MBB5474719.1"/>
    <property type="molecule type" value="Genomic_DNA"/>
</dbReference>
<reference evidence="1 2" key="1">
    <citation type="submission" date="2020-08" db="EMBL/GenBank/DDBJ databases">
        <title>Sequencing the genomes of 1000 actinobacteria strains.</title>
        <authorList>
            <person name="Klenk H.-P."/>
        </authorList>
    </citation>
    <scope>NUCLEOTIDE SEQUENCE [LARGE SCALE GENOMIC DNA]</scope>
    <source>
        <strain evidence="1 2">DSM 9581</strain>
    </source>
</reference>
<dbReference type="RefSeq" id="WP_276509386.1">
    <property type="nucleotide sequence ID" value="NZ_BJVQ01000088.1"/>
</dbReference>
<organism evidence="1 2">
    <name type="scientific">Cellulomonas hominis</name>
    <dbReference type="NCBI Taxonomy" id="156981"/>
    <lineage>
        <taxon>Bacteria</taxon>
        <taxon>Bacillati</taxon>
        <taxon>Actinomycetota</taxon>
        <taxon>Actinomycetes</taxon>
        <taxon>Micrococcales</taxon>
        <taxon>Cellulomonadaceae</taxon>
        <taxon>Cellulomonas</taxon>
    </lineage>
</organism>